<evidence type="ECO:0000259" key="1">
    <source>
        <dbReference type="PROSITE" id="PS50110"/>
    </source>
</evidence>
<dbReference type="EMBL" id="CAEZWN010000007">
    <property type="protein sequence ID" value="CAB4648442.1"/>
    <property type="molecule type" value="Genomic_DNA"/>
</dbReference>
<organism evidence="4">
    <name type="scientific">freshwater metagenome</name>
    <dbReference type="NCBI Taxonomy" id="449393"/>
    <lineage>
        <taxon>unclassified sequences</taxon>
        <taxon>metagenomes</taxon>
        <taxon>ecological metagenomes</taxon>
    </lineage>
</organism>
<evidence type="ECO:0000313" key="7">
    <source>
        <dbReference type="EMBL" id="CAB4849740.1"/>
    </source>
</evidence>
<evidence type="ECO:0000313" key="5">
    <source>
        <dbReference type="EMBL" id="CAB4695330.1"/>
    </source>
</evidence>
<dbReference type="SUPFAM" id="SSF52172">
    <property type="entry name" value="CheY-like"/>
    <property type="match status" value="1"/>
</dbReference>
<dbReference type="PROSITE" id="PS50110">
    <property type="entry name" value="RESPONSE_REGULATORY"/>
    <property type="match status" value="1"/>
</dbReference>
<dbReference type="InterPro" id="IPR001789">
    <property type="entry name" value="Sig_transdc_resp-reg_receiver"/>
</dbReference>
<dbReference type="EMBL" id="CAEZXU010000021">
    <property type="protein sequence ID" value="CAB4695330.1"/>
    <property type="molecule type" value="Genomic_DNA"/>
</dbReference>
<dbReference type="EMBL" id="CAEZUT010000011">
    <property type="protein sequence ID" value="CAB4604551.1"/>
    <property type="molecule type" value="Genomic_DNA"/>
</dbReference>
<dbReference type="EMBL" id="CAFBOH010000010">
    <property type="protein sequence ID" value="CAB4971958.1"/>
    <property type="molecule type" value="Genomic_DNA"/>
</dbReference>
<feature type="domain" description="Response regulatory" evidence="1">
    <location>
        <begin position="8"/>
        <end position="128"/>
    </location>
</feature>
<proteinExistence type="predicted"/>
<dbReference type="InterPro" id="IPR011006">
    <property type="entry name" value="CheY-like_superfamily"/>
</dbReference>
<reference evidence="4" key="1">
    <citation type="submission" date="2020-05" db="EMBL/GenBank/DDBJ databases">
        <authorList>
            <person name="Chiriac C."/>
            <person name="Salcher M."/>
            <person name="Ghai R."/>
            <person name="Kavagutti S V."/>
        </authorList>
    </citation>
    <scope>NUCLEOTIDE SEQUENCE</scope>
</reference>
<evidence type="ECO:0000313" key="3">
    <source>
        <dbReference type="EMBL" id="CAB4604551.1"/>
    </source>
</evidence>
<evidence type="ECO:0000313" key="8">
    <source>
        <dbReference type="EMBL" id="CAB4971958.1"/>
    </source>
</evidence>
<dbReference type="EMBL" id="CAESAM010000029">
    <property type="protein sequence ID" value="CAB4337513.1"/>
    <property type="molecule type" value="Genomic_DNA"/>
</dbReference>
<evidence type="ECO:0000313" key="6">
    <source>
        <dbReference type="EMBL" id="CAB4810006.1"/>
    </source>
</evidence>
<gene>
    <name evidence="3" type="ORF">UFOPK1854_00189</name>
    <name evidence="4" type="ORF">UFOPK2252_00175</name>
    <name evidence="5" type="ORF">UFOPK2592_00448</name>
    <name evidence="6" type="ORF">UFOPK3120_00522</name>
    <name evidence="7" type="ORF">UFOPK3282_00575</name>
    <name evidence="8" type="ORF">UFOPK3935_00173</name>
    <name evidence="2" type="ORF">UFOPK4171_00482</name>
</gene>
<dbReference type="AlphaFoldDB" id="A0A6J6KFZ6"/>
<accession>A0A6J6KFZ6</accession>
<name>A0A6J6KFZ6_9ZZZZ</name>
<protein>
    <submittedName>
        <fullName evidence="4">Unannotated protein</fullName>
    </submittedName>
</protein>
<sequence length="136" mass="14896">MDQAKHLVVALYSDDATVRSAVKTALGKKIDKDLPTHEIREFATAAALRLFVDSKKHIDLFILDGEAVPEGGMGVARQLKDEVFNCPPVLLITGRAQDNWLATWSRAEATVTHPIDPFTLAKKCAEVLKTNSIIVS</sequence>
<evidence type="ECO:0000313" key="4">
    <source>
        <dbReference type="EMBL" id="CAB4648442.1"/>
    </source>
</evidence>
<dbReference type="GO" id="GO:0000160">
    <property type="term" value="P:phosphorelay signal transduction system"/>
    <property type="evidence" value="ECO:0007669"/>
    <property type="project" value="InterPro"/>
</dbReference>
<evidence type="ECO:0000313" key="2">
    <source>
        <dbReference type="EMBL" id="CAB4337513.1"/>
    </source>
</evidence>
<dbReference type="EMBL" id="CAFBJG010000046">
    <property type="protein sequence ID" value="CAB4849740.1"/>
    <property type="molecule type" value="Genomic_DNA"/>
</dbReference>
<dbReference type="EMBL" id="CAFAAW010000047">
    <property type="protein sequence ID" value="CAB4810006.1"/>
    <property type="molecule type" value="Genomic_DNA"/>
</dbReference>
<dbReference type="Gene3D" id="3.40.50.2300">
    <property type="match status" value="1"/>
</dbReference>